<dbReference type="KEGG" id="des:DSOUD_1427"/>
<dbReference type="InterPro" id="IPR043128">
    <property type="entry name" value="Rev_trsase/Diguanyl_cyclase"/>
</dbReference>
<dbReference type="InterPro" id="IPR013656">
    <property type="entry name" value="PAS_4"/>
</dbReference>
<dbReference type="InterPro" id="IPR052155">
    <property type="entry name" value="Biofilm_reg_signaling"/>
</dbReference>
<dbReference type="OrthoDB" id="9777298at2"/>
<dbReference type="CDD" id="cd01948">
    <property type="entry name" value="EAL"/>
    <property type="match status" value="1"/>
</dbReference>
<dbReference type="PANTHER" id="PTHR44757">
    <property type="entry name" value="DIGUANYLATE CYCLASE DGCP"/>
    <property type="match status" value="1"/>
</dbReference>
<dbReference type="Proteomes" id="UP000057158">
    <property type="component" value="Chromosome"/>
</dbReference>
<proteinExistence type="predicted"/>
<dbReference type="CDD" id="cd00130">
    <property type="entry name" value="PAS"/>
    <property type="match status" value="1"/>
</dbReference>
<dbReference type="Gene3D" id="3.30.450.20">
    <property type="entry name" value="PAS domain"/>
    <property type="match status" value="2"/>
</dbReference>
<dbReference type="FunFam" id="3.20.20.450:FF:000001">
    <property type="entry name" value="Cyclic di-GMP phosphodiesterase yahA"/>
    <property type="match status" value="1"/>
</dbReference>
<dbReference type="Pfam" id="PF08448">
    <property type="entry name" value="PAS_4"/>
    <property type="match status" value="2"/>
</dbReference>
<dbReference type="InterPro" id="IPR035965">
    <property type="entry name" value="PAS-like_dom_sf"/>
</dbReference>
<dbReference type="InterPro" id="IPR029787">
    <property type="entry name" value="Nucleotide_cyclase"/>
</dbReference>
<evidence type="ECO:0000313" key="5">
    <source>
        <dbReference type="EMBL" id="ALC16206.1"/>
    </source>
</evidence>
<dbReference type="InterPro" id="IPR000160">
    <property type="entry name" value="GGDEF_dom"/>
</dbReference>
<feature type="domain" description="PAS" evidence="1">
    <location>
        <begin position="153"/>
        <end position="207"/>
    </location>
</feature>
<dbReference type="PROSITE" id="PS50113">
    <property type="entry name" value="PAC"/>
    <property type="match status" value="1"/>
</dbReference>
<dbReference type="SUPFAM" id="SSF55073">
    <property type="entry name" value="Nucleotide cyclase"/>
    <property type="match status" value="1"/>
</dbReference>
<evidence type="ECO:0000259" key="2">
    <source>
        <dbReference type="PROSITE" id="PS50113"/>
    </source>
</evidence>
<dbReference type="NCBIfam" id="TIGR00254">
    <property type="entry name" value="GGDEF"/>
    <property type="match status" value="1"/>
</dbReference>
<dbReference type="SMART" id="SM00052">
    <property type="entry name" value="EAL"/>
    <property type="match status" value="1"/>
</dbReference>
<dbReference type="SUPFAM" id="SSF55781">
    <property type="entry name" value="GAF domain-like"/>
    <property type="match status" value="1"/>
</dbReference>
<dbReference type="SMART" id="SM00267">
    <property type="entry name" value="GGDEF"/>
    <property type="match status" value="1"/>
</dbReference>
<dbReference type="InterPro" id="IPR000700">
    <property type="entry name" value="PAS-assoc_C"/>
</dbReference>
<reference evidence="5 6" key="1">
    <citation type="submission" date="2015-07" db="EMBL/GenBank/DDBJ databases">
        <title>Isolation and Genomic Characterization of a Novel Halophilic Metal-Reducing Deltaproteobacterium from the Deep Subsurface.</title>
        <authorList>
            <person name="Badalamenti J.P."/>
            <person name="Summers Z.M."/>
            <person name="Gralnick J.A."/>
            <person name="Bond D.R."/>
        </authorList>
    </citation>
    <scope>NUCLEOTIDE SEQUENCE [LARGE SCALE GENOMIC DNA]</scope>
    <source>
        <strain evidence="5 6">WTL</strain>
    </source>
</reference>
<sequence length="845" mass="94284">MHQSSQKEQGDLLRIATSSGDAYLQTLARHLIRASAAEYAYIAHFDPPGSPRLTTLVLCQGETSLPNLSFDFSEPLWKSVWPDSLAGGAPLHAENVSGIALTSREGTPLGTMAVLGKTPLQDSERVQSLLGLFADRTAALLEERCALKGAEKRLTLMASLLDGIPHPILFKDREGKYLGCNAATEKMLGFSRQQIVGKSLNEVAPKDLRTDCCLTEQRILSGEITATQHEAPLTLPDGEIRQFLIHKAAVTTAEGKIEGVACSFLDVTERSKAGTELENKQKFLQNIIDSVLDPIKVIGTDKKVLLLNAAARRPGTLADCAGEEMTCRDICHAVDTPCQNDVSLCPIEEVLRRKTHTKLLQYQRGNQGETELFEVVAAPFWSDEGELRGVIHWGRNVSERASMQSRIGEQEDRLQFLAYHDPLTRLPNRLLFQERLTRAMSRSRRTEEVCALVFVDIDRFRVINDSLGHDIGDLTLIEIGRLLLKGVRETDTVARFGGDEFMILLEGLEHQEQIALVVRKILALFDNSIRIRDIELFVTASVGICLFPHDAHDVESMIKNAEIAMYRGKTEGQNTYAFYRRSMDCRAHDQYALEMDLRRGINEGEMRLFYQPQIDLCQGKVTGFEGLMRWLHPQRGTVSPEEFIPLAEETGLIVSLGESALEQACRFIRRRQDLGRATGNVAVNISPRHFRQPGFVEMVTEVLTRTGGNPRHLELEITEGMIMDDRENAIRTMEELSWMGVGLAIDDFGTGYSSLSYLKRFPVNTLKIDRSFVTDLSRDSNDGAIITAIMALAKSMTLRVLAEGVESEAQLKALRGYGCNLIQGYFFSAAIPENEALTFEDSFRM</sequence>
<evidence type="ECO:0000313" key="6">
    <source>
        <dbReference type="Proteomes" id="UP000057158"/>
    </source>
</evidence>
<accession>A0A0M5IKV6</accession>
<dbReference type="Gene3D" id="3.30.70.270">
    <property type="match status" value="1"/>
</dbReference>
<dbReference type="InterPro" id="IPR001633">
    <property type="entry name" value="EAL_dom"/>
</dbReference>
<name>A0A0M5IKV6_9BACT</name>
<dbReference type="RefSeq" id="WP_053550340.1">
    <property type="nucleotide sequence ID" value="NZ_CP010802.1"/>
</dbReference>
<protein>
    <submittedName>
        <fullName evidence="5">Diguanylate cyclase/phosphodiesterase with PAS/PAC sensor(S)</fullName>
    </submittedName>
</protein>
<dbReference type="SUPFAM" id="SSF55785">
    <property type="entry name" value="PYP-like sensor domain (PAS domain)"/>
    <property type="match status" value="2"/>
</dbReference>
<dbReference type="SUPFAM" id="SSF141868">
    <property type="entry name" value="EAL domain-like"/>
    <property type="match status" value="1"/>
</dbReference>
<dbReference type="STRING" id="1603606.DSOUD_1427"/>
<dbReference type="Pfam" id="PF00990">
    <property type="entry name" value="GGDEF"/>
    <property type="match status" value="1"/>
</dbReference>
<dbReference type="NCBIfam" id="TIGR00229">
    <property type="entry name" value="sensory_box"/>
    <property type="match status" value="1"/>
</dbReference>
<dbReference type="PATRIC" id="fig|1603606.3.peg.1556"/>
<dbReference type="PANTHER" id="PTHR44757:SF2">
    <property type="entry name" value="BIOFILM ARCHITECTURE MAINTENANCE PROTEIN MBAA"/>
    <property type="match status" value="1"/>
</dbReference>
<evidence type="ECO:0000259" key="3">
    <source>
        <dbReference type="PROSITE" id="PS50883"/>
    </source>
</evidence>
<gene>
    <name evidence="5" type="ORF">DSOUD_1427</name>
</gene>
<dbReference type="EMBL" id="CP010802">
    <property type="protein sequence ID" value="ALC16206.1"/>
    <property type="molecule type" value="Genomic_DNA"/>
</dbReference>
<organism evidence="5 6">
    <name type="scientific">Desulfuromonas soudanensis</name>
    <dbReference type="NCBI Taxonomy" id="1603606"/>
    <lineage>
        <taxon>Bacteria</taxon>
        <taxon>Pseudomonadati</taxon>
        <taxon>Thermodesulfobacteriota</taxon>
        <taxon>Desulfuromonadia</taxon>
        <taxon>Desulfuromonadales</taxon>
        <taxon>Desulfuromonadaceae</taxon>
        <taxon>Desulfuromonas</taxon>
    </lineage>
</organism>
<dbReference type="InterPro" id="IPR000014">
    <property type="entry name" value="PAS"/>
</dbReference>
<feature type="domain" description="PAC" evidence="2">
    <location>
        <begin position="227"/>
        <end position="279"/>
    </location>
</feature>
<evidence type="ECO:0000259" key="4">
    <source>
        <dbReference type="PROSITE" id="PS50887"/>
    </source>
</evidence>
<dbReference type="InterPro" id="IPR035919">
    <property type="entry name" value="EAL_sf"/>
</dbReference>
<dbReference type="Pfam" id="PF00563">
    <property type="entry name" value="EAL"/>
    <property type="match status" value="1"/>
</dbReference>
<dbReference type="Gene3D" id="3.20.20.450">
    <property type="entry name" value="EAL domain"/>
    <property type="match status" value="1"/>
</dbReference>
<feature type="domain" description="GGDEF" evidence="4">
    <location>
        <begin position="448"/>
        <end position="581"/>
    </location>
</feature>
<dbReference type="PROSITE" id="PS50887">
    <property type="entry name" value="GGDEF"/>
    <property type="match status" value="1"/>
</dbReference>
<dbReference type="PROSITE" id="PS50883">
    <property type="entry name" value="EAL"/>
    <property type="match status" value="1"/>
</dbReference>
<feature type="domain" description="EAL" evidence="3">
    <location>
        <begin position="590"/>
        <end position="844"/>
    </location>
</feature>
<dbReference type="CDD" id="cd01949">
    <property type="entry name" value="GGDEF"/>
    <property type="match status" value="1"/>
</dbReference>
<dbReference type="AlphaFoldDB" id="A0A0M5IKV6"/>
<dbReference type="PROSITE" id="PS50112">
    <property type="entry name" value="PAS"/>
    <property type="match status" value="1"/>
</dbReference>
<keyword evidence="6" id="KW-1185">Reference proteome</keyword>
<dbReference type="SMART" id="SM00091">
    <property type="entry name" value="PAS"/>
    <property type="match status" value="1"/>
</dbReference>
<evidence type="ECO:0000259" key="1">
    <source>
        <dbReference type="PROSITE" id="PS50112"/>
    </source>
</evidence>